<sequence length="150" mass="17116">IKESALEVKRLPCHKVWKAARVNKEGIIENENVQKVWNECENLAQCLSDEDVERNVHLDILSKAINGKEYPGRIRGIGFGVSQKNCFPPKKRVKHDEVQSLKNDLKAVMERLQEMEKKVYDSKVKETQPDLSGFKGTENCAPSDSDNIHE</sequence>
<keyword evidence="3" id="KW-1185">Reference proteome</keyword>
<dbReference type="EMBL" id="CACSLK010026072">
    <property type="protein sequence ID" value="CAA0825195.1"/>
    <property type="molecule type" value="Genomic_DNA"/>
</dbReference>
<reference evidence="2" key="1">
    <citation type="submission" date="2019-12" db="EMBL/GenBank/DDBJ databases">
        <authorList>
            <person name="Scholes J."/>
        </authorList>
    </citation>
    <scope>NUCLEOTIDE SEQUENCE</scope>
</reference>
<evidence type="ECO:0000313" key="2">
    <source>
        <dbReference type="EMBL" id="CAA0825195.1"/>
    </source>
</evidence>
<proteinExistence type="predicted"/>
<protein>
    <recommendedName>
        <fullName evidence="4">Transposase</fullName>
    </recommendedName>
</protein>
<feature type="non-terminal residue" evidence="2">
    <location>
        <position position="1"/>
    </location>
</feature>
<feature type="non-terminal residue" evidence="2">
    <location>
        <position position="150"/>
    </location>
</feature>
<evidence type="ECO:0000256" key="1">
    <source>
        <dbReference type="SAM" id="MobiDB-lite"/>
    </source>
</evidence>
<dbReference type="PANTHER" id="PTHR33018">
    <property type="entry name" value="OS10G0338966 PROTEIN-RELATED"/>
    <property type="match status" value="1"/>
</dbReference>
<comment type="caution">
    <text evidence="2">The sequence shown here is derived from an EMBL/GenBank/DDBJ whole genome shotgun (WGS) entry which is preliminary data.</text>
</comment>
<feature type="region of interest" description="Disordered" evidence="1">
    <location>
        <begin position="118"/>
        <end position="150"/>
    </location>
</feature>
<accession>A0A9N7RDD0</accession>
<evidence type="ECO:0000313" key="3">
    <source>
        <dbReference type="Proteomes" id="UP001153555"/>
    </source>
</evidence>
<dbReference type="Proteomes" id="UP001153555">
    <property type="component" value="Unassembled WGS sequence"/>
</dbReference>
<dbReference type="OrthoDB" id="1747044at2759"/>
<organism evidence="2 3">
    <name type="scientific">Striga hermonthica</name>
    <name type="common">Purple witchweed</name>
    <name type="synonym">Buchnera hermonthica</name>
    <dbReference type="NCBI Taxonomy" id="68872"/>
    <lineage>
        <taxon>Eukaryota</taxon>
        <taxon>Viridiplantae</taxon>
        <taxon>Streptophyta</taxon>
        <taxon>Embryophyta</taxon>
        <taxon>Tracheophyta</taxon>
        <taxon>Spermatophyta</taxon>
        <taxon>Magnoliopsida</taxon>
        <taxon>eudicotyledons</taxon>
        <taxon>Gunneridae</taxon>
        <taxon>Pentapetalae</taxon>
        <taxon>asterids</taxon>
        <taxon>lamiids</taxon>
        <taxon>Lamiales</taxon>
        <taxon>Orobanchaceae</taxon>
        <taxon>Buchnereae</taxon>
        <taxon>Striga</taxon>
    </lineage>
</organism>
<feature type="compositionally biased region" description="Polar residues" evidence="1">
    <location>
        <begin position="140"/>
        <end position="150"/>
    </location>
</feature>
<dbReference type="AlphaFoldDB" id="A0A9N7RDD0"/>
<feature type="compositionally biased region" description="Basic and acidic residues" evidence="1">
    <location>
        <begin position="118"/>
        <end position="128"/>
    </location>
</feature>
<name>A0A9N7RDD0_STRHE</name>
<evidence type="ECO:0008006" key="4">
    <source>
        <dbReference type="Google" id="ProtNLM"/>
    </source>
</evidence>
<dbReference type="PANTHER" id="PTHR33018:SF31">
    <property type="entry name" value="TRANSPOSASE, PTTA_EN_SPM, PLANT"/>
    <property type="match status" value="1"/>
</dbReference>
<gene>
    <name evidence="2" type="ORF">SHERM_21979</name>
</gene>